<feature type="region of interest" description="Disordered" evidence="5">
    <location>
        <begin position="92"/>
        <end position="114"/>
    </location>
</feature>
<gene>
    <name evidence="7" type="primary">SKO1</name>
    <name evidence="7" type="ORF">FIM1_1611</name>
</gene>
<feature type="compositionally biased region" description="Low complexity" evidence="5">
    <location>
        <begin position="382"/>
        <end position="401"/>
    </location>
</feature>
<evidence type="ECO:0000256" key="4">
    <source>
        <dbReference type="ARBA" id="ARBA00023242"/>
    </source>
</evidence>
<keyword evidence="2" id="KW-0805">Transcription regulation</keyword>
<evidence type="ECO:0000256" key="1">
    <source>
        <dbReference type="ARBA" id="ARBA00004123"/>
    </source>
</evidence>
<dbReference type="InterPro" id="IPR004827">
    <property type="entry name" value="bZIP"/>
</dbReference>
<accession>A0ABX6ERR1</accession>
<dbReference type="CDD" id="cd14687">
    <property type="entry name" value="bZIP_ATF2"/>
    <property type="match status" value="1"/>
</dbReference>
<feature type="domain" description="BZIP" evidence="6">
    <location>
        <begin position="443"/>
        <end position="520"/>
    </location>
</feature>
<dbReference type="SUPFAM" id="SSF57959">
    <property type="entry name" value="Leucine zipper domain"/>
    <property type="match status" value="1"/>
</dbReference>
<keyword evidence="4" id="KW-0539">Nucleus</keyword>
<dbReference type="Pfam" id="PF00170">
    <property type="entry name" value="bZIP_1"/>
    <property type="match status" value="1"/>
</dbReference>
<evidence type="ECO:0000256" key="2">
    <source>
        <dbReference type="ARBA" id="ARBA00023015"/>
    </source>
</evidence>
<comment type="subcellular location">
    <subcellularLocation>
        <location evidence="1">Nucleus</location>
    </subcellularLocation>
</comment>
<dbReference type="Pfam" id="PF11785">
    <property type="entry name" value="Aft1_OSA"/>
    <property type="match status" value="1"/>
</dbReference>
<evidence type="ECO:0000313" key="8">
    <source>
        <dbReference type="Proteomes" id="UP000422736"/>
    </source>
</evidence>
<dbReference type="EMBL" id="CP015055">
    <property type="protein sequence ID" value="QGN14936.1"/>
    <property type="molecule type" value="Genomic_DNA"/>
</dbReference>
<dbReference type="PANTHER" id="PTHR19304">
    <property type="entry name" value="CYCLIC-AMP RESPONSE ELEMENT BINDING PROTEIN"/>
    <property type="match status" value="1"/>
</dbReference>
<feature type="region of interest" description="Disordered" evidence="5">
    <location>
        <begin position="238"/>
        <end position="315"/>
    </location>
</feature>
<sequence>MNINEKPVTTFDLEPNPFEQSFASTKKATLGGRLADKSVEQGGVAGVIPNGSANGVSVGGAIPGGPSPGARQANAPLLDSKSRLLMNIGGAGAGAGQAPGQVAGGMGPGQAKPPNIQSPPILSPGGSRRLPPLTLSPNTAISNVLQGQTSPGAFYLNLPKTGLTPNESNIRSGLTPALMNSNGTGNGNNGTSAVANTNGLSAIPVALTSSTGLTPGRFSPMLNSLLNMPRGPVFPVANTNNNNNNNNNNAINNTNTNNTTNNSHSTNNNINMNNTNIDGRALTNQAKDDSIPNNKSPNSSPNNSNIMSVDSNTTQSAISNSASQLVLSPDITLGQVKNSDGMTRGVYNNDDPKSVAKHKGGTRTQSKKNGVNTEFDNKENVSSVNGTNNATASSSTSLKNKSGTKKRKVSTSKSKPKSSPNESDNFSEPTYDGGSDAGDTEADRARKRQEFLERNRIAASRFRKRKKEYIKRIEADLSFYESEYNDLTACLASLTGISPHSNNSMGNPSLINSLKQALITQDLKSALQLCDMLEHTVLNTKYIQRNGVNPRELSHRSEDMGESDA</sequence>
<reference evidence="7 8" key="1">
    <citation type="submission" date="2016-03" db="EMBL/GenBank/DDBJ databases">
        <title>How can Kluyveromyces marxianus grow so fast - potential evolutionary course in Saccharomyces Complex revealed by comparative genomics.</title>
        <authorList>
            <person name="Mo W."/>
            <person name="Lu W."/>
            <person name="Yang X."/>
            <person name="Qi J."/>
            <person name="Lv H."/>
        </authorList>
    </citation>
    <scope>NUCLEOTIDE SEQUENCE [LARGE SCALE GENOMIC DNA]</scope>
    <source>
        <strain evidence="7 8">FIM1</strain>
    </source>
</reference>
<keyword evidence="3" id="KW-0804">Transcription</keyword>
<evidence type="ECO:0000259" key="6">
    <source>
        <dbReference type="SMART" id="SM00338"/>
    </source>
</evidence>
<feature type="compositionally biased region" description="Polar residues" evidence="5">
    <location>
        <begin position="362"/>
        <end position="374"/>
    </location>
</feature>
<evidence type="ECO:0000313" key="7">
    <source>
        <dbReference type="EMBL" id="QGN14936.1"/>
    </source>
</evidence>
<dbReference type="InterPro" id="IPR046347">
    <property type="entry name" value="bZIP_sf"/>
</dbReference>
<protein>
    <submittedName>
        <fullName evidence="7">CRE-binding bZIP protein SKO1</fullName>
    </submittedName>
</protein>
<feature type="compositionally biased region" description="Basic residues" evidence="5">
    <location>
        <begin position="402"/>
        <end position="416"/>
    </location>
</feature>
<feature type="compositionally biased region" description="Low complexity" evidence="5">
    <location>
        <begin position="238"/>
        <end position="276"/>
    </location>
</feature>
<name>A0ABX6ERR1_KLUMA</name>
<dbReference type="Gene3D" id="1.20.5.170">
    <property type="match status" value="1"/>
</dbReference>
<feature type="compositionally biased region" description="Low complexity" evidence="5">
    <location>
        <begin position="291"/>
        <end position="308"/>
    </location>
</feature>
<feature type="compositionally biased region" description="Gly residues" evidence="5">
    <location>
        <begin position="92"/>
        <end position="108"/>
    </location>
</feature>
<evidence type="ECO:0000256" key="3">
    <source>
        <dbReference type="ARBA" id="ARBA00023163"/>
    </source>
</evidence>
<keyword evidence="8" id="KW-1185">Reference proteome</keyword>
<dbReference type="InterPro" id="IPR020956">
    <property type="entry name" value="TF_Aft1_OSM"/>
</dbReference>
<feature type="region of interest" description="Disordered" evidence="5">
    <location>
        <begin position="334"/>
        <end position="448"/>
    </location>
</feature>
<dbReference type="SMART" id="SM00338">
    <property type="entry name" value="BRLZ"/>
    <property type="match status" value="1"/>
</dbReference>
<proteinExistence type="predicted"/>
<reference evidence="7 8" key="2">
    <citation type="submission" date="2019-11" db="EMBL/GenBank/DDBJ databases">
        <authorList>
            <person name="Lu H."/>
        </authorList>
    </citation>
    <scope>NUCLEOTIDE SEQUENCE [LARGE SCALE GENOMIC DNA]</scope>
    <source>
        <strain evidence="7 8">FIM1</strain>
    </source>
</reference>
<dbReference type="InterPro" id="IPR051027">
    <property type="entry name" value="bZIP_transcription_factors"/>
</dbReference>
<evidence type="ECO:0000256" key="5">
    <source>
        <dbReference type="SAM" id="MobiDB-lite"/>
    </source>
</evidence>
<dbReference type="Proteomes" id="UP000422736">
    <property type="component" value="Chromosome 2"/>
</dbReference>
<organism evidence="7 8">
    <name type="scientific">Kluyveromyces marxianus</name>
    <name type="common">Yeast</name>
    <name type="synonym">Candida kefyr</name>
    <dbReference type="NCBI Taxonomy" id="4911"/>
    <lineage>
        <taxon>Eukaryota</taxon>
        <taxon>Fungi</taxon>
        <taxon>Dikarya</taxon>
        <taxon>Ascomycota</taxon>
        <taxon>Saccharomycotina</taxon>
        <taxon>Saccharomycetes</taxon>
        <taxon>Saccharomycetales</taxon>
        <taxon>Saccharomycetaceae</taxon>
        <taxon>Kluyveromyces</taxon>
    </lineage>
</organism>